<keyword evidence="5" id="KW-0479">Metal-binding</keyword>
<dbReference type="GO" id="GO:0000105">
    <property type="term" value="P:L-histidine biosynthetic process"/>
    <property type="evidence" value="ECO:0007669"/>
    <property type="project" value="UniProtKB-UniRule"/>
</dbReference>
<dbReference type="EMBL" id="SLXO01000004">
    <property type="protein sequence ID" value="TCP35380.1"/>
    <property type="molecule type" value="Genomic_DNA"/>
</dbReference>
<dbReference type="Pfam" id="PF00459">
    <property type="entry name" value="Inositol_P"/>
    <property type="match status" value="1"/>
</dbReference>
<evidence type="ECO:0000256" key="2">
    <source>
        <dbReference type="ARBA" id="ARBA00009759"/>
    </source>
</evidence>
<dbReference type="GO" id="GO:0006020">
    <property type="term" value="P:inositol metabolic process"/>
    <property type="evidence" value="ECO:0007669"/>
    <property type="project" value="TreeGrafter"/>
</dbReference>
<organism evidence="6 7">
    <name type="scientific">Rhodothalassium salexigens DSM 2132</name>
    <dbReference type="NCBI Taxonomy" id="1188247"/>
    <lineage>
        <taxon>Bacteria</taxon>
        <taxon>Pseudomonadati</taxon>
        <taxon>Pseudomonadota</taxon>
        <taxon>Alphaproteobacteria</taxon>
        <taxon>Rhodothalassiales</taxon>
        <taxon>Rhodothalassiaceae</taxon>
        <taxon>Rhodothalassium</taxon>
    </lineage>
</organism>
<feature type="binding site" evidence="5">
    <location>
        <position position="90"/>
    </location>
    <ligand>
        <name>Mg(2+)</name>
        <dbReference type="ChEBI" id="CHEBI:18420"/>
        <label>2</label>
    </ligand>
</feature>
<dbReference type="AlphaFoldDB" id="A0A4R2PIS7"/>
<evidence type="ECO:0000256" key="5">
    <source>
        <dbReference type="PIRSR" id="PIRSR600760-2"/>
    </source>
</evidence>
<dbReference type="Gene3D" id="3.40.190.80">
    <property type="match status" value="1"/>
</dbReference>
<dbReference type="GO" id="GO:0046872">
    <property type="term" value="F:metal ion binding"/>
    <property type="evidence" value="ECO:0007669"/>
    <property type="project" value="UniProtKB-KW"/>
</dbReference>
<evidence type="ECO:0000256" key="4">
    <source>
        <dbReference type="NCBIfam" id="TIGR02067"/>
    </source>
</evidence>
<feature type="binding site" evidence="5">
    <location>
        <position position="74"/>
    </location>
    <ligand>
        <name>Mg(2+)</name>
        <dbReference type="ChEBI" id="CHEBI:18420"/>
        <label>1</label>
        <note>catalytic</note>
    </ligand>
</feature>
<evidence type="ECO:0000313" key="6">
    <source>
        <dbReference type="EMBL" id="TCP35380.1"/>
    </source>
</evidence>
<feature type="binding site" evidence="5">
    <location>
        <position position="93"/>
    </location>
    <ligand>
        <name>Mg(2+)</name>
        <dbReference type="ChEBI" id="CHEBI:18420"/>
        <label>2</label>
    </ligand>
</feature>
<dbReference type="CDD" id="cd01641">
    <property type="entry name" value="Bacterial_IMPase_like_1"/>
    <property type="match status" value="1"/>
</dbReference>
<dbReference type="RefSeq" id="WP_132708274.1">
    <property type="nucleotide sequence ID" value="NZ_JACIGF010000004.1"/>
</dbReference>
<dbReference type="Proteomes" id="UP000295399">
    <property type="component" value="Unassembled WGS sequence"/>
</dbReference>
<dbReference type="OrthoDB" id="9785695at2"/>
<name>A0A4R2PIS7_RHOSA</name>
<sequence>MTDTIDWTGLEKFARRLAEAAGAAILPHFRAPIHVDDKPGMRDFDPVTEADRAGEAAMRALIAANYPDHGIIGEEYGTERPDAEFVWVLDPIDGTRGFVAGLPTWTVLVALHYRGQPVIGLIAQPYIGELFAGRLIPGTPPAAHWAKGALGVRACPGLAQATLTSTGTSWFSADQLSRFQALQDAVRLPRFGYDAYGYAMLAMGFIDVVAECGLKAYDIAALIPVVEGAGGRFTDWQGGRDFTRGEVLATGDPRVHDAALTLLAKA</sequence>
<dbReference type="NCBIfam" id="TIGR02067">
    <property type="entry name" value="his_9_HisN"/>
    <property type="match status" value="1"/>
</dbReference>
<dbReference type="PRINTS" id="PR00377">
    <property type="entry name" value="IMPHPHTASES"/>
</dbReference>
<keyword evidence="5" id="KW-0460">Magnesium</keyword>
<keyword evidence="7" id="KW-1185">Reference proteome</keyword>
<evidence type="ECO:0000256" key="3">
    <source>
        <dbReference type="ARBA" id="ARBA00022801"/>
    </source>
</evidence>
<comment type="similarity">
    <text evidence="2">Belongs to the inositol monophosphatase superfamily.</text>
</comment>
<keyword evidence="3" id="KW-0378">Hydrolase</keyword>
<feature type="binding site" evidence="5">
    <location>
        <position position="218"/>
    </location>
    <ligand>
        <name>Mg(2+)</name>
        <dbReference type="ChEBI" id="CHEBI:18420"/>
        <label>1</label>
        <note>catalytic</note>
    </ligand>
</feature>
<accession>A0A4R2PIS7</accession>
<comment type="caution">
    <text evidence="6">The sequence shown here is derived from an EMBL/GenBank/DDBJ whole genome shotgun (WGS) entry which is preliminary data.</text>
</comment>
<dbReference type="GO" id="GO:0004401">
    <property type="term" value="F:histidinol-phosphatase activity"/>
    <property type="evidence" value="ECO:0007669"/>
    <property type="project" value="UniProtKB-UniRule"/>
</dbReference>
<evidence type="ECO:0000256" key="1">
    <source>
        <dbReference type="ARBA" id="ARBA00001946"/>
    </source>
</evidence>
<dbReference type="InParanoid" id="A0A4R2PIS7"/>
<comment type="cofactor">
    <cofactor evidence="1 5">
        <name>Mg(2+)</name>
        <dbReference type="ChEBI" id="CHEBI:18420"/>
    </cofactor>
</comment>
<dbReference type="GO" id="GO:0007165">
    <property type="term" value="P:signal transduction"/>
    <property type="evidence" value="ECO:0007669"/>
    <property type="project" value="TreeGrafter"/>
</dbReference>
<dbReference type="FunFam" id="3.30.540.10:FF:000030">
    <property type="entry name" value="Inositol monophosphatase"/>
    <property type="match status" value="1"/>
</dbReference>
<dbReference type="SUPFAM" id="SSF56655">
    <property type="entry name" value="Carbohydrate phosphatase"/>
    <property type="match status" value="1"/>
</dbReference>
<dbReference type="EC" id="3.1.3.15" evidence="4"/>
<dbReference type="PANTHER" id="PTHR20854:SF4">
    <property type="entry name" value="INOSITOL-1-MONOPHOSPHATASE-RELATED"/>
    <property type="match status" value="1"/>
</dbReference>
<dbReference type="InterPro" id="IPR011809">
    <property type="entry name" value="His_9_proposed"/>
</dbReference>
<dbReference type="Gene3D" id="3.30.540.10">
    <property type="entry name" value="Fructose-1,6-Bisphosphatase, subunit A, domain 1"/>
    <property type="match status" value="1"/>
</dbReference>
<reference evidence="6 7" key="1">
    <citation type="submission" date="2019-03" db="EMBL/GenBank/DDBJ databases">
        <title>Genomic Encyclopedia of Type Strains, Phase IV (KMG-IV): sequencing the most valuable type-strain genomes for metagenomic binning, comparative biology and taxonomic classification.</title>
        <authorList>
            <person name="Goeker M."/>
        </authorList>
    </citation>
    <scope>NUCLEOTIDE SEQUENCE [LARGE SCALE GENOMIC DNA]</scope>
    <source>
        <strain evidence="6 7">DSM 2132</strain>
    </source>
</reference>
<feature type="binding site" evidence="5">
    <location>
        <position position="92"/>
    </location>
    <ligand>
        <name>Mg(2+)</name>
        <dbReference type="ChEBI" id="CHEBI:18420"/>
        <label>1</label>
        <note>catalytic</note>
    </ligand>
</feature>
<evidence type="ECO:0000313" key="7">
    <source>
        <dbReference type="Proteomes" id="UP000295399"/>
    </source>
</evidence>
<proteinExistence type="inferred from homology"/>
<gene>
    <name evidence="6" type="ORF">EV659_104232</name>
</gene>
<protein>
    <recommendedName>
        <fullName evidence="4">Histidinol-phosphatase</fullName>
        <ecNumber evidence="4">3.1.3.15</ecNumber>
    </recommendedName>
</protein>
<dbReference type="PANTHER" id="PTHR20854">
    <property type="entry name" value="INOSITOL MONOPHOSPHATASE"/>
    <property type="match status" value="1"/>
</dbReference>
<dbReference type="InterPro" id="IPR000760">
    <property type="entry name" value="Inositol_monophosphatase-like"/>
</dbReference>
<dbReference type="GO" id="GO:0008934">
    <property type="term" value="F:inositol monophosphate 1-phosphatase activity"/>
    <property type="evidence" value="ECO:0007669"/>
    <property type="project" value="TreeGrafter"/>
</dbReference>